<protein>
    <recommendedName>
        <fullName evidence="1">VWFA domain-containing protein</fullName>
    </recommendedName>
</protein>
<accession>A0ABN9XAE9</accession>
<evidence type="ECO:0000313" key="2">
    <source>
        <dbReference type="EMBL" id="CAK0895033.1"/>
    </source>
</evidence>
<reference evidence="2" key="1">
    <citation type="submission" date="2023-10" db="EMBL/GenBank/DDBJ databases">
        <authorList>
            <person name="Chen Y."/>
            <person name="Shah S."/>
            <person name="Dougan E. K."/>
            <person name="Thang M."/>
            <person name="Chan C."/>
        </authorList>
    </citation>
    <scope>NUCLEOTIDE SEQUENCE [LARGE SCALE GENOMIC DNA]</scope>
</reference>
<organism evidence="2 3">
    <name type="scientific">Prorocentrum cordatum</name>
    <dbReference type="NCBI Taxonomy" id="2364126"/>
    <lineage>
        <taxon>Eukaryota</taxon>
        <taxon>Sar</taxon>
        <taxon>Alveolata</taxon>
        <taxon>Dinophyceae</taxon>
        <taxon>Prorocentrales</taxon>
        <taxon>Prorocentraceae</taxon>
        <taxon>Prorocentrum</taxon>
    </lineage>
</organism>
<dbReference type="Pfam" id="PF13519">
    <property type="entry name" value="VWA_2"/>
    <property type="match status" value="1"/>
</dbReference>
<dbReference type="InterPro" id="IPR002035">
    <property type="entry name" value="VWF_A"/>
</dbReference>
<dbReference type="PROSITE" id="PS50234">
    <property type="entry name" value="VWFA"/>
    <property type="match status" value="1"/>
</dbReference>
<dbReference type="SMART" id="SM00327">
    <property type="entry name" value="VWA"/>
    <property type="match status" value="1"/>
</dbReference>
<evidence type="ECO:0000259" key="1">
    <source>
        <dbReference type="PROSITE" id="PS50234"/>
    </source>
</evidence>
<comment type="caution">
    <text evidence="2">The sequence shown here is derived from an EMBL/GenBank/DDBJ whole genome shotgun (WGS) entry which is preliminary data.</text>
</comment>
<dbReference type="CDD" id="cd00198">
    <property type="entry name" value="vWFA"/>
    <property type="match status" value="1"/>
</dbReference>
<gene>
    <name evidence="2" type="ORF">PCOR1329_LOCUS73915</name>
</gene>
<feature type="domain" description="VWFA" evidence="1">
    <location>
        <begin position="67"/>
        <end position="261"/>
    </location>
</feature>
<proteinExistence type="predicted"/>
<dbReference type="InterPro" id="IPR036465">
    <property type="entry name" value="vWFA_dom_sf"/>
</dbReference>
<keyword evidence="3" id="KW-1185">Reference proteome</keyword>
<sequence length="275" mass="29220">MSVQEVTEAFARLPGLDVAAVPTEARDMGRPQEPPVARAVAVPGGPRSAQALADAGVPSMVPAAPKVVVFCLDWSASMMSRDTRTPLSRFEMCQQSVQRILNDQVRDCDFVSVVGFGPNVQTVIPPTAKGRGAQAIHAHVASLRPQSSGGTCFYDSVVTSLQLLNQPGLAPAEGMRWLICLTDGDDLGSQRGNQNGEMVNHILNTRPPANLNMVMITVGPLKEQNLRIMDSWVDGVTKNGGQGMRISEKDAVNITKAFDVVAECLAADVGGAIEC</sequence>
<dbReference type="EMBL" id="CAUYUJ010019983">
    <property type="protein sequence ID" value="CAK0895033.1"/>
    <property type="molecule type" value="Genomic_DNA"/>
</dbReference>
<dbReference type="SUPFAM" id="SSF53300">
    <property type="entry name" value="vWA-like"/>
    <property type="match status" value="1"/>
</dbReference>
<name>A0ABN9XAE9_9DINO</name>
<dbReference type="Gene3D" id="3.40.50.410">
    <property type="entry name" value="von Willebrand factor, type A domain"/>
    <property type="match status" value="1"/>
</dbReference>
<dbReference type="Proteomes" id="UP001189429">
    <property type="component" value="Unassembled WGS sequence"/>
</dbReference>
<evidence type="ECO:0000313" key="3">
    <source>
        <dbReference type="Proteomes" id="UP001189429"/>
    </source>
</evidence>